<organism evidence="3 4">
    <name type="scientific">Mumia flava</name>
    <dbReference type="NCBI Taxonomy" id="1348852"/>
    <lineage>
        <taxon>Bacteria</taxon>
        <taxon>Bacillati</taxon>
        <taxon>Actinomycetota</taxon>
        <taxon>Actinomycetes</taxon>
        <taxon>Propionibacteriales</taxon>
        <taxon>Nocardioidaceae</taxon>
        <taxon>Mumia</taxon>
    </lineage>
</organism>
<dbReference type="PANTHER" id="PTHR21310:SF57">
    <property type="entry name" value="BLR2944 PROTEIN"/>
    <property type="match status" value="1"/>
</dbReference>
<dbReference type="Proteomes" id="UP000230842">
    <property type="component" value="Unassembled WGS sequence"/>
</dbReference>
<reference evidence="3 4" key="1">
    <citation type="submission" date="2017-11" db="EMBL/GenBank/DDBJ databases">
        <title>Genomic Encyclopedia of Archaeal and Bacterial Type Strains, Phase II (KMG-II): From Individual Species to Whole Genera.</title>
        <authorList>
            <person name="Goeker M."/>
        </authorList>
    </citation>
    <scope>NUCLEOTIDE SEQUENCE [LARGE SCALE GENOMIC DNA]</scope>
    <source>
        <strain evidence="3 4">DSM 27763</strain>
    </source>
</reference>
<sequence>MSTATPSDPAHERAQRLQQLVRDATGTAGPVLLERLTGGASRETLAVTTGDGDEQQLVLRIDETGGLGGVSLQVEAAAMRAADDAGVAVPRVHAVGTDPALGAAYMLMDRIDGETIARRILRDDRFAAARTGLVGELGATLARLHTIEVGDDLLAPAPEPLAALDDLAGARPPAPGLALGLRALHDERPEPGAECLVHGDFRLGNLMVGPDGLRAVLDWELVHRGDPVEDLGWLCAKVWRFGSPHPAGGLGTRDELLDAYAEVAGWRPSDARLAWWERYATVRWGLMCRVQADRHLSGAERSMEMVAIGRRSAEQEFDVLLGLGLDHPHETREVLDDAPPAATGPYGSPTSDDLLDGLLHFLGTEVVPAGGSVGFQARVATNLARTVRREARLGEEHRARHRVRLDRLGVADDDELSRAIVTGSLDDRWEAVAEVVRESVRDRLAVANPAHTAQPG</sequence>
<dbReference type="Pfam" id="PF19802">
    <property type="entry name" value="DUF6285"/>
    <property type="match status" value="1"/>
</dbReference>
<dbReference type="InterPro" id="IPR002575">
    <property type="entry name" value="Aminoglycoside_PTrfase"/>
</dbReference>
<dbReference type="PANTHER" id="PTHR21310">
    <property type="entry name" value="AMINOGLYCOSIDE PHOSPHOTRANSFERASE-RELATED-RELATED"/>
    <property type="match status" value="1"/>
</dbReference>
<dbReference type="InterPro" id="IPR051678">
    <property type="entry name" value="AGP_Transferase"/>
</dbReference>
<keyword evidence="3" id="KW-0808">Transferase</keyword>
<dbReference type="InterPro" id="IPR011009">
    <property type="entry name" value="Kinase-like_dom_sf"/>
</dbReference>
<dbReference type="InterPro" id="IPR046252">
    <property type="entry name" value="DUF6285"/>
</dbReference>
<dbReference type="Gene3D" id="3.30.200.20">
    <property type="entry name" value="Phosphorylase Kinase, domain 1"/>
    <property type="match status" value="1"/>
</dbReference>
<evidence type="ECO:0000313" key="4">
    <source>
        <dbReference type="Proteomes" id="UP000230842"/>
    </source>
</evidence>
<feature type="domain" description="DUF6285" evidence="2">
    <location>
        <begin position="371"/>
        <end position="450"/>
    </location>
</feature>
<proteinExistence type="predicted"/>
<comment type="caution">
    <text evidence="3">The sequence shown here is derived from an EMBL/GenBank/DDBJ whole genome shotgun (WGS) entry which is preliminary data.</text>
</comment>
<name>A0A0B2BQW0_9ACTN</name>
<gene>
    <name evidence="3" type="ORF">CLV56_4075</name>
</gene>
<protein>
    <submittedName>
        <fullName evidence="3">Aminoglycoside phosphotransferase (APT) family kinase protein</fullName>
    </submittedName>
</protein>
<keyword evidence="3" id="KW-0418">Kinase</keyword>
<dbReference type="RefSeq" id="WP_039339459.1">
    <property type="nucleotide sequence ID" value="NZ_PGEZ01000004.1"/>
</dbReference>
<keyword evidence="4" id="KW-1185">Reference proteome</keyword>
<dbReference type="Pfam" id="PF01636">
    <property type="entry name" value="APH"/>
    <property type="match status" value="1"/>
</dbReference>
<evidence type="ECO:0000259" key="1">
    <source>
        <dbReference type="Pfam" id="PF01636"/>
    </source>
</evidence>
<dbReference type="GO" id="GO:0016301">
    <property type="term" value="F:kinase activity"/>
    <property type="evidence" value="ECO:0007669"/>
    <property type="project" value="UniProtKB-KW"/>
</dbReference>
<dbReference type="SUPFAM" id="SSF56112">
    <property type="entry name" value="Protein kinase-like (PK-like)"/>
    <property type="match status" value="1"/>
</dbReference>
<evidence type="ECO:0000313" key="3">
    <source>
        <dbReference type="EMBL" id="PJJ48199.1"/>
    </source>
</evidence>
<evidence type="ECO:0000259" key="2">
    <source>
        <dbReference type="Pfam" id="PF19802"/>
    </source>
</evidence>
<dbReference type="CDD" id="cd05154">
    <property type="entry name" value="ACAD10_11_N-like"/>
    <property type="match status" value="1"/>
</dbReference>
<dbReference type="AlphaFoldDB" id="A0A0B2BQW0"/>
<dbReference type="OrthoDB" id="4524027at2"/>
<dbReference type="Gene3D" id="3.90.1200.10">
    <property type="match status" value="1"/>
</dbReference>
<dbReference type="EMBL" id="PGEZ01000004">
    <property type="protein sequence ID" value="PJJ48199.1"/>
    <property type="molecule type" value="Genomic_DNA"/>
</dbReference>
<accession>A0A0B2BQW0</accession>
<feature type="domain" description="Aminoglycoside phosphotransferase" evidence="1">
    <location>
        <begin position="34"/>
        <end position="266"/>
    </location>
</feature>
<dbReference type="InterPro" id="IPR041726">
    <property type="entry name" value="ACAD10_11_N"/>
</dbReference>